<dbReference type="Proteomes" id="UP001234495">
    <property type="component" value="Unassembled WGS sequence"/>
</dbReference>
<evidence type="ECO:0000313" key="2">
    <source>
        <dbReference type="Proteomes" id="UP001234495"/>
    </source>
</evidence>
<keyword evidence="2" id="KW-1185">Reference proteome</keyword>
<accession>A0ABT9ZFK3</accession>
<name>A0ABT9ZFK3_9BACI</name>
<sequence>MSSEIIVDKRSGIGAGPFIHCFRKILMLIQFTNKPFPVVVYSTSTVSIIAIYTNRQTSGYLPTISHQRFAMWIIVIPKLMRLGLYIDRQAATDFRTPRRYDCRSLHIQLQLTLIKLVQKMPHS</sequence>
<dbReference type="EMBL" id="JAUSUD010000009">
    <property type="protein sequence ID" value="MDQ0231029.1"/>
    <property type="molecule type" value="Genomic_DNA"/>
</dbReference>
<gene>
    <name evidence="1" type="ORF">J2S19_002290</name>
</gene>
<protein>
    <submittedName>
        <fullName evidence="1">Uncharacterized protein</fullName>
    </submittedName>
</protein>
<comment type="caution">
    <text evidence="1">The sequence shown here is derived from an EMBL/GenBank/DDBJ whole genome shotgun (WGS) entry which is preliminary data.</text>
</comment>
<organism evidence="1 2">
    <name type="scientific">Metabacillus malikii</name>
    <dbReference type="NCBI Taxonomy" id="1504265"/>
    <lineage>
        <taxon>Bacteria</taxon>
        <taxon>Bacillati</taxon>
        <taxon>Bacillota</taxon>
        <taxon>Bacilli</taxon>
        <taxon>Bacillales</taxon>
        <taxon>Bacillaceae</taxon>
        <taxon>Metabacillus</taxon>
    </lineage>
</organism>
<reference evidence="1 2" key="1">
    <citation type="submission" date="2023-07" db="EMBL/GenBank/DDBJ databases">
        <title>Genomic Encyclopedia of Type Strains, Phase IV (KMG-IV): sequencing the most valuable type-strain genomes for metagenomic binning, comparative biology and taxonomic classification.</title>
        <authorList>
            <person name="Goeker M."/>
        </authorList>
    </citation>
    <scope>NUCLEOTIDE SEQUENCE [LARGE SCALE GENOMIC DNA]</scope>
    <source>
        <strain evidence="1 2">DSM 29005</strain>
    </source>
</reference>
<proteinExistence type="predicted"/>
<evidence type="ECO:0000313" key="1">
    <source>
        <dbReference type="EMBL" id="MDQ0231029.1"/>
    </source>
</evidence>